<protein>
    <submittedName>
        <fullName evidence="1">Uncharacterized protein</fullName>
    </submittedName>
</protein>
<keyword evidence="2" id="KW-1185">Reference proteome</keyword>
<accession>S8A9R4</accession>
<dbReference type="EMBL" id="AQGS01000454">
    <property type="protein sequence ID" value="EPS39735.1"/>
    <property type="molecule type" value="Genomic_DNA"/>
</dbReference>
<evidence type="ECO:0000313" key="2">
    <source>
        <dbReference type="Proteomes" id="UP000015100"/>
    </source>
</evidence>
<dbReference type="HOGENOM" id="CLU_1669334_0_0_1"/>
<organism evidence="1 2">
    <name type="scientific">Dactylellina haptotyla (strain CBS 200.50)</name>
    <name type="common">Nematode-trapping fungus</name>
    <name type="synonym">Monacrosporium haptotylum</name>
    <dbReference type="NCBI Taxonomy" id="1284197"/>
    <lineage>
        <taxon>Eukaryota</taxon>
        <taxon>Fungi</taxon>
        <taxon>Dikarya</taxon>
        <taxon>Ascomycota</taxon>
        <taxon>Pezizomycotina</taxon>
        <taxon>Orbiliomycetes</taxon>
        <taxon>Orbiliales</taxon>
        <taxon>Orbiliaceae</taxon>
        <taxon>Dactylellina</taxon>
    </lineage>
</organism>
<reference evidence="2" key="2">
    <citation type="submission" date="2013-04" db="EMBL/GenBank/DDBJ databases">
        <title>Genomic mechanisms accounting for the adaptation to parasitism in nematode-trapping fungi.</title>
        <authorList>
            <person name="Ahren D.G."/>
        </authorList>
    </citation>
    <scope>NUCLEOTIDE SEQUENCE [LARGE SCALE GENOMIC DNA]</scope>
    <source>
        <strain evidence="2">CBS 200.50</strain>
    </source>
</reference>
<gene>
    <name evidence="1" type="ORF">H072_6468</name>
</gene>
<name>S8A9R4_DACHA</name>
<dbReference type="AlphaFoldDB" id="S8A9R4"/>
<evidence type="ECO:0000313" key="1">
    <source>
        <dbReference type="EMBL" id="EPS39735.1"/>
    </source>
</evidence>
<sequence>MSYYFDAQFYDDDEPPVLNIQFVQDTYKEAESLANSLKKRISEGYYANITKLVIGTLGQYLEFTFRTMKCITEYQPPNLRDLQLEFGYSPSARTIESQRLFVGNFEFTAYIGLRFFRPADSVGNYSDIIGSLPTRMANNFHERGTIFNCEEAYDLPGF</sequence>
<proteinExistence type="predicted"/>
<reference evidence="1 2" key="1">
    <citation type="journal article" date="2013" name="PLoS Genet.">
        <title>Genomic mechanisms accounting for the adaptation to parasitism in nematode-trapping fungi.</title>
        <authorList>
            <person name="Meerupati T."/>
            <person name="Andersson K.M."/>
            <person name="Friman E."/>
            <person name="Kumar D."/>
            <person name="Tunlid A."/>
            <person name="Ahren D."/>
        </authorList>
    </citation>
    <scope>NUCLEOTIDE SEQUENCE [LARGE SCALE GENOMIC DNA]</scope>
    <source>
        <strain evidence="1 2">CBS 200.50</strain>
    </source>
</reference>
<dbReference type="Proteomes" id="UP000015100">
    <property type="component" value="Unassembled WGS sequence"/>
</dbReference>
<comment type="caution">
    <text evidence="1">The sequence shown here is derived from an EMBL/GenBank/DDBJ whole genome shotgun (WGS) entry which is preliminary data.</text>
</comment>